<dbReference type="SUPFAM" id="SSF52540">
    <property type="entry name" value="P-loop containing nucleoside triphosphate hydrolases"/>
    <property type="match status" value="1"/>
</dbReference>
<keyword evidence="2" id="KW-0547">Nucleotide-binding</keyword>
<feature type="domain" description="Divergent DnaB-like ATPase" evidence="1">
    <location>
        <begin position="152"/>
        <end position="482"/>
    </location>
</feature>
<evidence type="ECO:0000313" key="2">
    <source>
        <dbReference type="EMBL" id="DAF97694.1"/>
    </source>
</evidence>
<evidence type="ECO:0000259" key="1">
    <source>
        <dbReference type="Pfam" id="PF20307"/>
    </source>
</evidence>
<keyword evidence="2" id="KW-0067">ATP-binding</keyword>
<proteinExistence type="predicted"/>
<name>A0A8S5UTJ4_9CAUD</name>
<reference evidence="2" key="1">
    <citation type="journal article" date="2021" name="Proc. Natl. Acad. Sci. U.S.A.">
        <title>A Catalog of Tens of Thousands of Viruses from Human Metagenomes Reveals Hidden Associations with Chronic Diseases.</title>
        <authorList>
            <person name="Tisza M.J."/>
            <person name="Buck C.B."/>
        </authorList>
    </citation>
    <scope>NUCLEOTIDE SEQUENCE</scope>
    <source>
        <strain evidence="2">CtYA416</strain>
    </source>
</reference>
<accession>A0A8S5UTJ4</accession>
<dbReference type="Gene3D" id="3.40.50.300">
    <property type="entry name" value="P-loop containing nucleotide triphosphate hydrolases"/>
    <property type="match status" value="1"/>
</dbReference>
<keyword evidence="2" id="KW-0378">Hydrolase</keyword>
<dbReference type="Pfam" id="PF20307">
    <property type="entry name" value="divDNAB"/>
    <property type="match status" value="1"/>
</dbReference>
<sequence length="605" mass="68545">MYIIKTSKASNRQMLSDLRDLLRMMNPDKAYEAYSQERNTFNFLLNLVNARLQGMENRDLLIEMASQGVDMSPDKLFNMEDIDRQISTNEIAFIERNIAENRNKFYTISLIGSMDGVGADLAVADEAERAGIITRLQRSILDTARCIKTNVNVSAASETFSIGDDEQYQATISHIYNRNISGSTKLKCGMQAFNNSLAGGFENDRCYIYLALPGEGKSSTLLNLALQIKKYNPDVETKDPTKRPCILFLTMENTLDETLERMFSILVSDKGIGTYESSDEIMKLLIENGLTVNSENPIDLVVKYIPSNTVDTDYLYTLYDELLDDGKEIVCVIQDYIKRIKCRDRDARKEMRLMLGAVVDEFKEFAIAKHVPVITASQMNRDAARIIDEGRYKNEAELVRKVGRSNTGESAMIIENADSAFILVPEDGVDGNRYLGVSNAKKRFKNAHSRPFYQPYDKFKPLALKEDVELTEPLAKMSLNELKTANQSSWNKPVYEVKPEASEAETAQKYKVSNEFLTMVNDFMRVKGRSIVTKDDVRKIVLGKGFLFGEMSPHEKDYLFIINGFDPENGTDSVVKGFETNKLESGEPQPQYIEAIIYPDEFIDQ</sequence>
<dbReference type="EMBL" id="BK016136">
    <property type="protein sequence ID" value="DAF97694.1"/>
    <property type="molecule type" value="Genomic_DNA"/>
</dbReference>
<organism evidence="2">
    <name type="scientific">Myoviridae sp. ctYA416</name>
    <dbReference type="NCBI Taxonomy" id="2825125"/>
    <lineage>
        <taxon>Viruses</taxon>
        <taxon>Duplodnaviria</taxon>
        <taxon>Heunggongvirae</taxon>
        <taxon>Uroviricota</taxon>
        <taxon>Caudoviricetes</taxon>
    </lineage>
</organism>
<dbReference type="GO" id="GO:0004386">
    <property type="term" value="F:helicase activity"/>
    <property type="evidence" value="ECO:0007669"/>
    <property type="project" value="UniProtKB-KW"/>
</dbReference>
<protein>
    <submittedName>
        <fullName evidence="2">DNA polymerase B Like Replicative Helicase</fullName>
    </submittedName>
</protein>
<dbReference type="InterPro" id="IPR027417">
    <property type="entry name" value="P-loop_NTPase"/>
</dbReference>
<keyword evidence="2" id="KW-0347">Helicase</keyword>
<dbReference type="InterPro" id="IPR046881">
    <property type="entry name" value="divDNAB"/>
</dbReference>